<proteinExistence type="inferred from homology"/>
<evidence type="ECO:0000259" key="13">
    <source>
        <dbReference type="Pfam" id="PF02880"/>
    </source>
</evidence>
<dbReference type="RefSeq" id="XP_004505287.1">
    <property type="nucleotide sequence ID" value="XM_004505230.3"/>
</dbReference>
<dbReference type="InterPro" id="IPR005846">
    <property type="entry name" value="A-D-PHexomutase_a/b/a-III"/>
</dbReference>
<evidence type="ECO:0000256" key="7">
    <source>
        <dbReference type="ARBA" id="ARBA00022553"/>
    </source>
</evidence>
<keyword evidence="6" id="KW-0313">Glucose metabolism</keyword>
<feature type="domain" description="Alpha-D-phosphohexomutase alpha/beta/alpha" evidence="11">
    <location>
        <begin position="73"/>
        <end position="216"/>
    </location>
</feature>
<reference evidence="14" key="1">
    <citation type="journal article" date="2013" name="Nat. Biotechnol.">
        <title>Draft genome sequence of chickpea (Cicer arietinum) provides a resource for trait improvement.</title>
        <authorList>
            <person name="Varshney R.K."/>
            <person name="Song C."/>
            <person name="Saxena R.K."/>
            <person name="Azam S."/>
            <person name="Yu S."/>
            <person name="Sharpe A.G."/>
            <person name="Cannon S."/>
            <person name="Baek J."/>
            <person name="Rosen B.D."/>
            <person name="Tar'an B."/>
            <person name="Millan T."/>
            <person name="Zhang X."/>
            <person name="Ramsay L.D."/>
            <person name="Iwata A."/>
            <person name="Wang Y."/>
            <person name="Nelson W."/>
            <person name="Farmer A.D."/>
            <person name="Gaur P.M."/>
            <person name="Soderlund C."/>
            <person name="Penmetsa R.V."/>
            <person name="Xu C."/>
            <person name="Bharti A.K."/>
            <person name="He W."/>
            <person name="Winter P."/>
            <person name="Zhao S."/>
            <person name="Hane J.K."/>
            <person name="Carrasquilla-Garcia N."/>
            <person name="Condie J.A."/>
            <person name="Upadhyaya H.D."/>
            <person name="Luo M.C."/>
            <person name="Thudi M."/>
            <person name="Gowda C.L."/>
            <person name="Singh N.P."/>
            <person name="Lichtenzveig J."/>
            <person name="Gali K.K."/>
            <person name="Rubio J."/>
            <person name="Nadarajan N."/>
            <person name="Dolezel J."/>
            <person name="Bansal K.C."/>
            <person name="Xu X."/>
            <person name="Edwards D."/>
            <person name="Zhang G."/>
            <person name="Kahl G."/>
            <person name="Gil J."/>
            <person name="Singh K.B."/>
            <person name="Datta S.K."/>
            <person name="Jackson S.A."/>
            <person name="Wang J."/>
            <person name="Cook D.R."/>
        </authorList>
    </citation>
    <scope>NUCLEOTIDE SEQUENCE [LARGE SCALE GENOMIC DNA]</scope>
    <source>
        <strain evidence="14">cv. CDC Frontier</strain>
    </source>
</reference>
<evidence type="ECO:0000256" key="3">
    <source>
        <dbReference type="ARBA" id="ARBA00010231"/>
    </source>
</evidence>
<comment type="catalytic activity">
    <reaction evidence="9">
        <text>alpha-D-glucose 1,6-bisphosphate + L-seryl-[protein] = O-phospho-L-seryl-[protein] + alpha-D-glucose 6-phosphate</text>
        <dbReference type="Rhea" id="RHEA:68752"/>
        <dbReference type="Rhea" id="RHEA-COMP:9863"/>
        <dbReference type="Rhea" id="RHEA-COMP:11604"/>
        <dbReference type="ChEBI" id="CHEBI:29999"/>
        <dbReference type="ChEBI" id="CHEBI:58225"/>
        <dbReference type="ChEBI" id="CHEBI:58392"/>
        <dbReference type="ChEBI" id="CHEBI:83421"/>
    </reaction>
</comment>
<dbReference type="GO" id="GO:0006006">
    <property type="term" value="P:glucose metabolic process"/>
    <property type="evidence" value="ECO:0007669"/>
    <property type="project" value="UniProtKB-KW"/>
</dbReference>
<sequence length="620" mass="67916">MAASTSSPNISTSLRRKTRKTNYPSLLGKNISLHTKLGFSSSVPFNKSLNVKSYGAAKYDEVVDEELDKIRRLQNGSDVRGVALEGEKGRTVDLTPPAVEAISESFGEWVINGLEKEKGYPVENVSVSLGRDPRISASKLSVAVFAGLARAGCMTFDVGLATTPACFMSTLLPPFVYDASIMMTASHLPYTRNGLKFFTKRGGLTSLEVEEVCDKAARKYANRMAKVSTLLNVLPTKVDFMSAYSKHLREIIKERIGHPLHYETPLKGFQIIVNAGNGSGGFFTWNVLDKLGADTFGSLHLNPDGMFPNHIPNPEDKTAMAMTRAAVLENSADLGIVFDTDVDRSGVVDNKGNSINGDKLIALMSAIVLKENPGSTIVTDARTSMSLTKFITDRGGHHCLYRAGYRNVIDKGVQLNMDGIETHLMMETSGHGALKENHFLDDGAYTVVKIIIEMVRMKLGGSDEGIGSLIKDLEEPYESIELRINIISEPRNAKAKGSEAIETFRNYIEEGRLKGWELDSCGDCWVSEGCLVDTNDTPTHIDAQMYRVKVSNNEHGQHGWIHMRQSIHNPNIAVNLQSSVHGGCLSMARAFRDDFLKASGVDTFLDIAQIDKFVENGPLA</sequence>
<organism evidence="14 15">
    <name type="scientific">Cicer arietinum</name>
    <name type="common">Chickpea</name>
    <name type="synonym">Garbanzo</name>
    <dbReference type="NCBI Taxonomy" id="3827"/>
    <lineage>
        <taxon>Eukaryota</taxon>
        <taxon>Viridiplantae</taxon>
        <taxon>Streptophyta</taxon>
        <taxon>Embryophyta</taxon>
        <taxon>Tracheophyta</taxon>
        <taxon>Spermatophyta</taxon>
        <taxon>Magnoliopsida</taxon>
        <taxon>eudicotyledons</taxon>
        <taxon>Gunneridae</taxon>
        <taxon>Pentapetalae</taxon>
        <taxon>rosids</taxon>
        <taxon>fabids</taxon>
        <taxon>Fabales</taxon>
        <taxon>Fabaceae</taxon>
        <taxon>Papilionoideae</taxon>
        <taxon>50 kb inversion clade</taxon>
        <taxon>NPAAA clade</taxon>
        <taxon>Hologalegina</taxon>
        <taxon>IRL clade</taxon>
        <taxon>Cicereae</taxon>
        <taxon>Cicer</taxon>
    </lineage>
</organism>
<dbReference type="Gene3D" id="3.40.120.10">
    <property type="entry name" value="Alpha-D-Glucose-1,6-Bisphosphate, subunit A, domain 3"/>
    <property type="match status" value="3"/>
</dbReference>
<dbReference type="InterPro" id="IPR005844">
    <property type="entry name" value="A-D-PHexomutase_a/b/a-I"/>
</dbReference>
<evidence type="ECO:0000256" key="1">
    <source>
        <dbReference type="ARBA" id="ARBA00000443"/>
    </source>
</evidence>
<dbReference type="SUPFAM" id="SSF53738">
    <property type="entry name" value="Phosphoglucomutase, first 3 domains"/>
    <property type="match status" value="3"/>
</dbReference>
<evidence type="ECO:0000256" key="5">
    <source>
        <dbReference type="ARBA" id="ARBA00012728"/>
    </source>
</evidence>
<dbReference type="GO" id="GO:0009570">
    <property type="term" value="C:chloroplast stroma"/>
    <property type="evidence" value="ECO:0007669"/>
    <property type="project" value="TreeGrafter"/>
</dbReference>
<evidence type="ECO:0000259" key="12">
    <source>
        <dbReference type="Pfam" id="PF02879"/>
    </source>
</evidence>
<evidence type="ECO:0000256" key="6">
    <source>
        <dbReference type="ARBA" id="ARBA00022526"/>
    </source>
</evidence>
<dbReference type="eggNOG" id="KOG1220">
    <property type="taxonomic scope" value="Eukaryota"/>
</dbReference>
<dbReference type="GO" id="GO:0004614">
    <property type="term" value="F:phosphoglucomutase activity"/>
    <property type="evidence" value="ECO:0007669"/>
    <property type="project" value="UniProtKB-EC"/>
</dbReference>
<feature type="domain" description="Alpha-D-phosphohexomutase alpha/beta/alpha" evidence="13">
    <location>
        <begin position="356"/>
        <end position="456"/>
    </location>
</feature>
<dbReference type="PANTHER" id="PTHR42946:SF2">
    <property type="entry name" value="PHOSPHOGLUCOMUTASE (ALPHA-D-GLUCOSE-1,6-BISPHOSPHATE-DEPENDENT)"/>
    <property type="match status" value="1"/>
</dbReference>
<evidence type="ECO:0000256" key="2">
    <source>
        <dbReference type="ARBA" id="ARBA00001946"/>
    </source>
</evidence>
<evidence type="ECO:0000256" key="8">
    <source>
        <dbReference type="ARBA" id="ARBA00023277"/>
    </source>
</evidence>
<comment type="subunit">
    <text evidence="4">Monomer.</text>
</comment>
<dbReference type="Pfam" id="PF02880">
    <property type="entry name" value="PGM_PMM_III"/>
    <property type="match status" value="1"/>
</dbReference>
<dbReference type="EC" id="5.4.2.2" evidence="5"/>
<dbReference type="GO" id="GO:0004615">
    <property type="term" value="F:phosphomannomutase activity"/>
    <property type="evidence" value="ECO:0007669"/>
    <property type="project" value="TreeGrafter"/>
</dbReference>
<dbReference type="GeneID" id="101494393"/>
<comment type="similarity">
    <text evidence="3">Belongs to the phosphohexose mutase family.</text>
</comment>
<dbReference type="PRINTS" id="PR00509">
    <property type="entry name" value="PGMPMM"/>
</dbReference>
<evidence type="ECO:0000256" key="9">
    <source>
        <dbReference type="ARBA" id="ARBA00049318"/>
    </source>
</evidence>
<dbReference type="Proteomes" id="UP000087171">
    <property type="component" value="Chromosome Ca6"/>
</dbReference>
<evidence type="ECO:0000313" key="15">
    <source>
        <dbReference type="RefSeq" id="XP_004505287.1"/>
    </source>
</evidence>
<name>A0A1S2YIG7_CICAR</name>
<keyword evidence="14" id="KW-1185">Reference proteome</keyword>
<accession>A0A1S2YIG7</accession>
<dbReference type="FunFam" id="3.40.120.10:FF:000022">
    <property type="entry name" value="phosphomannomutase/phosphoglucomutase isoform X1"/>
    <property type="match status" value="1"/>
</dbReference>
<evidence type="ECO:0000256" key="4">
    <source>
        <dbReference type="ARBA" id="ARBA00011245"/>
    </source>
</evidence>
<keyword evidence="8" id="KW-0119">Carbohydrate metabolism</keyword>
<reference evidence="15" key="2">
    <citation type="submission" date="2025-08" db="UniProtKB">
        <authorList>
            <consortium name="RefSeq"/>
        </authorList>
    </citation>
    <scope>IDENTIFICATION</scope>
    <source>
        <tissue evidence="15">Etiolated seedlings</tissue>
    </source>
</reference>
<dbReference type="PANTHER" id="PTHR42946">
    <property type="entry name" value="PHOSPHOHEXOSE MUTASE"/>
    <property type="match status" value="1"/>
</dbReference>
<feature type="domain" description="Alpha-D-phosphohexomutase alpha/beta/alpha" evidence="12">
    <location>
        <begin position="244"/>
        <end position="352"/>
    </location>
</feature>
<evidence type="ECO:0000259" key="11">
    <source>
        <dbReference type="Pfam" id="PF02878"/>
    </source>
</evidence>
<comment type="catalytic activity">
    <reaction evidence="10">
        <text>O-phospho-L-seryl-[protein] + alpha-D-glucose 1-phosphate = alpha-D-glucose 1,6-bisphosphate + L-seryl-[protein]</text>
        <dbReference type="Rhea" id="RHEA:68748"/>
        <dbReference type="Rhea" id="RHEA-COMP:9863"/>
        <dbReference type="Rhea" id="RHEA-COMP:11604"/>
        <dbReference type="ChEBI" id="CHEBI:29999"/>
        <dbReference type="ChEBI" id="CHEBI:58392"/>
        <dbReference type="ChEBI" id="CHEBI:58601"/>
        <dbReference type="ChEBI" id="CHEBI:83421"/>
    </reaction>
</comment>
<dbReference type="Pfam" id="PF02878">
    <property type="entry name" value="PGM_PMM_I"/>
    <property type="match status" value="1"/>
</dbReference>
<dbReference type="PaxDb" id="3827-XP_004505287.1"/>
<dbReference type="FunFam" id="3.40.120.10:FF:000010">
    <property type="entry name" value="phosphomannomutase/phosphoglucomutase isoform X1"/>
    <property type="match status" value="1"/>
</dbReference>
<comment type="cofactor">
    <cofactor evidence="2">
        <name>Mg(2+)</name>
        <dbReference type="ChEBI" id="CHEBI:18420"/>
    </cofactor>
</comment>
<dbReference type="KEGG" id="cam:101494393"/>
<evidence type="ECO:0000313" key="14">
    <source>
        <dbReference type="Proteomes" id="UP000087171"/>
    </source>
</evidence>
<dbReference type="STRING" id="3827.A0A1S2YIG7"/>
<dbReference type="InterPro" id="IPR050060">
    <property type="entry name" value="Phosphoglucosamine_mutase"/>
</dbReference>
<dbReference type="AlphaFoldDB" id="A0A1S2YIG7"/>
<dbReference type="InterPro" id="IPR005845">
    <property type="entry name" value="A-D-PHexomutase_a/b/a-II"/>
</dbReference>
<dbReference type="CDD" id="cd03089">
    <property type="entry name" value="PMM_PGM"/>
    <property type="match status" value="1"/>
</dbReference>
<dbReference type="Pfam" id="PF02879">
    <property type="entry name" value="PGM_PMM_II"/>
    <property type="match status" value="1"/>
</dbReference>
<dbReference type="OrthoDB" id="1743979at2759"/>
<dbReference type="InterPro" id="IPR005841">
    <property type="entry name" value="Alpha-D-phosphohexomutase_SF"/>
</dbReference>
<protein>
    <recommendedName>
        <fullName evidence="5">phosphoglucomutase (alpha-D-glucose-1,6-bisphosphate-dependent)</fullName>
        <ecNumber evidence="5">5.4.2.2</ecNumber>
    </recommendedName>
</protein>
<gene>
    <name evidence="15" type="primary">LOC101494393</name>
</gene>
<evidence type="ECO:0000256" key="10">
    <source>
        <dbReference type="ARBA" id="ARBA00049409"/>
    </source>
</evidence>
<comment type="catalytic activity">
    <reaction evidence="1">
        <text>alpha-D-glucose 1-phosphate = alpha-D-glucose 6-phosphate</text>
        <dbReference type="Rhea" id="RHEA:23536"/>
        <dbReference type="ChEBI" id="CHEBI:58225"/>
        <dbReference type="ChEBI" id="CHEBI:58601"/>
        <dbReference type="EC" id="5.4.2.2"/>
    </reaction>
</comment>
<keyword evidence="7" id="KW-0597">Phosphoprotein</keyword>
<dbReference type="InterPro" id="IPR016055">
    <property type="entry name" value="A-D-PHexomutase_a/b/a-I/II/III"/>
</dbReference>